<proteinExistence type="predicted"/>
<dbReference type="EMBL" id="JAAMPC010000008">
    <property type="protein sequence ID" value="KAG2298735.1"/>
    <property type="molecule type" value="Genomic_DNA"/>
</dbReference>
<evidence type="ECO:0000313" key="1">
    <source>
        <dbReference type="EMBL" id="KAG2298735.1"/>
    </source>
</evidence>
<organism evidence="1 2">
    <name type="scientific">Brassica carinata</name>
    <name type="common">Ethiopian mustard</name>
    <name type="synonym">Abyssinian cabbage</name>
    <dbReference type="NCBI Taxonomy" id="52824"/>
    <lineage>
        <taxon>Eukaryota</taxon>
        <taxon>Viridiplantae</taxon>
        <taxon>Streptophyta</taxon>
        <taxon>Embryophyta</taxon>
        <taxon>Tracheophyta</taxon>
        <taxon>Spermatophyta</taxon>
        <taxon>Magnoliopsida</taxon>
        <taxon>eudicotyledons</taxon>
        <taxon>Gunneridae</taxon>
        <taxon>Pentapetalae</taxon>
        <taxon>rosids</taxon>
        <taxon>malvids</taxon>
        <taxon>Brassicales</taxon>
        <taxon>Brassicaceae</taxon>
        <taxon>Brassiceae</taxon>
        <taxon>Brassica</taxon>
    </lineage>
</organism>
<dbReference type="AlphaFoldDB" id="A0A8X7S4T8"/>
<gene>
    <name evidence="1" type="ORF">Bca52824_035207</name>
</gene>
<dbReference type="Proteomes" id="UP000886595">
    <property type="component" value="Unassembled WGS sequence"/>
</dbReference>
<sequence>MEHPSVLRKRRKEAFFSELGKKTTDSKLVFCLGVRAVSFNFPVSVEKTSVTEFPTNPAAAPPRIPAGACRGAVVAVETRLLIVM</sequence>
<accession>A0A8X7S4T8</accession>
<protein>
    <submittedName>
        <fullName evidence="1">Uncharacterized protein</fullName>
    </submittedName>
</protein>
<comment type="caution">
    <text evidence="1">The sequence shown here is derived from an EMBL/GenBank/DDBJ whole genome shotgun (WGS) entry which is preliminary data.</text>
</comment>
<reference evidence="1 2" key="1">
    <citation type="submission" date="2020-02" db="EMBL/GenBank/DDBJ databases">
        <authorList>
            <person name="Ma Q."/>
            <person name="Huang Y."/>
            <person name="Song X."/>
            <person name="Pei D."/>
        </authorList>
    </citation>
    <scope>NUCLEOTIDE SEQUENCE [LARGE SCALE GENOMIC DNA]</scope>
    <source>
        <strain evidence="1">Sxm20200214</strain>
        <tissue evidence="1">Leaf</tissue>
    </source>
</reference>
<name>A0A8X7S4T8_BRACI</name>
<keyword evidence="2" id="KW-1185">Reference proteome</keyword>
<evidence type="ECO:0000313" key="2">
    <source>
        <dbReference type="Proteomes" id="UP000886595"/>
    </source>
</evidence>